<evidence type="ECO:0000313" key="2">
    <source>
        <dbReference type="EMBL" id="KAF2239609.1"/>
    </source>
</evidence>
<dbReference type="EMBL" id="ML991772">
    <property type="protein sequence ID" value="KAF2239609.1"/>
    <property type="molecule type" value="Genomic_DNA"/>
</dbReference>
<evidence type="ECO:0000313" key="3">
    <source>
        <dbReference type="Proteomes" id="UP000800092"/>
    </source>
</evidence>
<proteinExistence type="predicted"/>
<feature type="region of interest" description="Disordered" evidence="1">
    <location>
        <begin position="44"/>
        <end position="68"/>
    </location>
</feature>
<protein>
    <submittedName>
        <fullName evidence="2">Uncharacterized protein</fullName>
    </submittedName>
</protein>
<dbReference type="AlphaFoldDB" id="A0A6A6HP27"/>
<dbReference type="Proteomes" id="UP000800092">
    <property type="component" value="Unassembled WGS sequence"/>
</dbReference>
<keyword evidence="3" id="KW-1185">Reference proteome</keyword>
<sequence>MTDVTVAFSLTALLGIAGEKARAEGFAAAAPSLQRSNAWCAPSPADVRRGRADAQKASTGTGERASNVAGCGGWRRGSVVCGQEGWPDRGSSEEWLFIRRAIRNPAGSSSPVALSFHICFKPQHADPETLLDFPPRPRHG</sequence>
<name>A0A6A6HP27_VIRVR</name>
<gene>
    <name evidence="2" type="ORF">EV356DRAFT_528192</name>
</gene>
<reference evidence="2" key="1">
    <citation type="journal article" date="2020" name="Stud. Mycol.">
        <title>101 Dothideomycetes genomes: a test case for predicting lifestyles and emergence of pathogens.</title>
        <authorList>
            <person name="Haridas S."/>
            <person name="Albert R."/>
            <person name="Binder M."/>
            <person name="Bloem J."/>
            <person name="Labutti K."/>
            <person name="Salamov A."/>
            <person name="Andreopoulos B."/>
            <person name="Baker S."/>
            <person name="Barry K."/>
            <person name="Bills G."/>
            <person name="Bluhm B."/>
            <person name="Cannon C."/>
            <person name="Castanera R."/>
            <person name="Culley D."/>
            <person name="Daum C."/>
            <person name="Ezra D."/>
            <person name="Gonzalez J."/>
            <person name="Henrissat B."/>
            <person name="Kuo A."/>
            <person name="Liang C."/>
            <person name="Lipzen A."/>
            <person name="Lutzoni F."/>
            <person name="Magnuson J."/>
            <person name="Mondo S."/>
            <person name="Nolan M."/>
            <person name="Ohm R."/>
            <person name="Pangilinan J."/>
            <person name="Park H.-J."/>
            <person name="Ramirez L."/>
            <person name="Alfaro M."/>
            <person name="Sun H."/>
            <person name="Tritt A."/>
            <person name="Yoshinaga Y."/>
            <person name="Zwiers L.-H."/>
            <person name="Turgeon B."/>
            <person name="Goodwin S."/>
            <person name="Spatafora J."/>
            <person name="Crous P."/>
            <person name="Grigoriev I."/>
        </authorList>
    </citation>
    <scope>NUCLEOTIDE SEQUENCE</scope>
    <source>
        <strain evidence="2">Tuck. ex Michener</strain>
    </source>
</reference>
<accession>A0A6A6HP27</accession>
<organism evidence="2 3">
    <name type="scientific">Viridothelium virens</name>
    <name type="common">Speckled blister lichen</name>
    <name type="synonym">Trypethelium virens</name>
    <dbReference type="NCBI Taxonomy" id="1048519"/>
    <lineage>
        <taxon>Eukaryota</taxon>
        <taxon>Fungi</taxon>
        <taxon>Dikarya</taxon>
        <taxon>Ascomycota</taxon>
        <taxon>Pezizomycotina</taxon>
        <taxon>Dothideomycetes</taxon>
        <taxon>Dothideomycetes incertae sedis</taxon>
        <taxon>Trypetheliales</taxon>
        <taxon>Trypetheliaceae</taxon>
        <taxon>Viridothelium</taxon>
    </lineage>
</organism>
<evidence type="ECO:0000256" key="1">
    <source>
        <dbReference type="SAM" id="MobiDB-lite"/>
    </source>
</evidence>